<organism evidence="2 3">
    <name type="scientific">Nocardia terpenica</name>
    <dbReference type="NCBI Taxonomy" id="455432"/>
    <lineage>
        <taxon>Bacteria</taxon>
        <taxon>Bacillati</taxon>
        <taxon>Actinomycetota</taxon>
        <taxon>Actinomycetes</taxon>
        <taxon>Mycobacteriales</taxon>
        <taxon>Nocardiaceae</taxon>
        <taxon>Nocardia</taxon>
    </lineage>
</organism>
<feature type="domain" description="HTH cro/C1-type" evidence="1">
    <location>
        <begin position="5"/>
        <end position="37"/>
    </location>
</feature>
<dbReference type="AlphaFoldDB" id="A0A291RTM5"/>
<dbReference type="SMART" id="SM00530">
    <property type="entry name" value="HTH_XRE"/>
    <property type="match status" value="1"/>
</dbReference>
<dbReference type="EMBL" id="CP023778">
    <property type="protein sequence ID" value="ATL70629.1"/>
    <property type="molecule type" value="Genomic_DNA"/>
</dbReference>
<accession>A0A291RTM5</accession>
<dbReference type="CDD" id="cd00093">
    <property type="entry name" value="HTH_XRE"/>
    <property type="match status" value="1"/>
</dbReference>
<dbReference type="PROSITE" id="PS50943">
    <property type="entry name" value="HTH_CROC1"/>
    <property type="match status" value="1"/>
</dbReference>
<dbReference type="GO" id="GO:0003677">
    <property type="term" value="F:DNA binding"/>
    <property type="evidence" value="ECO:0007669"/>
    <property type="project" value="InterPro"/>
</dbReference>
<dbReference type="Pfam" id="PF19054">
    <property type="entry name" value="DUF5753"/>
    <property type="match status" value="1"/>
</dbReference>
<reference evidence="2 3" key="1">
    <citation type="submission" date="2017-10" db="EMBL/GenBank/DDBJ databases">
        <title>Comparative genomics between pathogenic Norcardia.</title>
        <authorList>
            <person name="Zeng L."/>
        </authorList>
    </citation>
    <scope>NUCLEOTIDE SEQUENCE [LARGE SCALE GENOMIC DNA]</scope>
    <source>
        <strain evidence="2 3">NC_YFY_NT001</strain>
    </source>
</reference>
<dbReference type="Gene3D" id="1.10.260.40">
    <property type="entry name" value="lambda repressor-like DNA-binding domains"/>
    <property type="match status" value="1"/>
</dbReference>
<evidence type="ECO:0000313" key="2">
    <source>
        <dbReference type="EMBL" id="ATL70629.1"/>
    </source>
</evidence>
<dbReference type="Proteomes" id="UP000221961">
    <property type="component" value="Chromosome"/>
</dbReference>
<dbReference type="InterPro" id="IPR010982">
    <property type="entry name" value="Lambda_DNA-bd_dom_sf"/>
</dbReference>
<dbReference type="Pfam" id="PF13560">
    <property type="entry name" value="HTH_31"/>
    <property type="match status" value="1"/>
</dbReference>
<dbReference type="KEGG" id="ntp:CRH09_35110"/>
<sequence length="285" mass="31870">MGRVLRAMRMKAGKSQLAAALAIDLSPQTIGRMEDGQPVKMSSPQMNALLEFYGADKAHRTTVMGLLLEAKKAKGNVSGGWWKAYADVVAGHFNHYMSLEDACSRMTMFELTLIPGLFQTAAYRRAMILISDPQMAPVDIDRRIELAERRQTKLSDSTFTMNVLLSEAALRHRVGSRLVMKEQLLHLVEIGQLPNVSLRVIPLDVESHIGLVVQSFTMLEFPPLRATRLIDPPVVYIEEHLGALFLEDDAALDRYRTAAEDIRGVSLSEEDTMTLIKRIAEEYGE</sequence>
<dbReference type="InterPro" id="IPR001387">
    <property type="entry name" value="Cro/C1-type_HTH"/>
</dbReference>
<evidence type="ECO:0000259" key="1">
    <source>
        <dbReference type="PROSITE" id="PS50943"/>
    </source>
</evidence>
<dbReference type="SUPFAM" id="SSF47413">
    <property type="entry name" value="lambda repressor-like DNA-binding domains"/>
    <property type="match status" value="1"/>
</dbReference>
<dbReference type="InterPro" id="IPR043917">
    <property type="entry name" value="DUF5753"/>
</dbReference>
<evidence type="ECO:0000313" key="3">
    <source>
        <dbReference type="Proteomes" id="UP000221961"/>
    </source>
</evidence>
<proteinExistence type="predicted"/>
<gene>
    <name evidence="2" type="ORF">CRH09_35110</name>
</gene>
<name>A0A291RTM5_9NOCA</name>
<protein>
    <submittedName>
        <fullName evidence="2">XRE family transcriptional regulator</fullName>
    </submittedName>
</protein>